<dbReference type="InterPro" id="IPR011701">
    <property type="entry name" value="MFS"/>
</dbReference>
<evidence type="ECO:0000256" key="2">
    <source>
        <dbReference type="ARBA" id="ARBA00022448"/>
    </source>
</evidence>
<dbReference type="InterPro" id="IPR050171">
    <property type="entry name" value="MFS_Transporters"/>
</dbReference>
<evidence type="ECO:0000256" key="7">
    <source>
        <dbReference type="SAM" id="Phobius"/>
    </source>
</evidence>
<gene>
    <name evidence="9" type="ORF">S12H4_53208</name>
</gene>
<sequence length="141" mass="15530">FVSMILLALPAGKIIDKVGKKKPLMAAFVIWAIAVPLLIWGDFYRLIVSMSLIGLLQVLISGAAMALTADLVPREHRGKVNGSRGFFTMIALSLGMFAGGWLYDNVGHQVPFLLQLVLIIPPFLLVYFFIEEPEKEEINGS</sequence>
<reference evidence="9" key="1">
    <citation type="journal article" date="2014" name="Front. Microbiol.">
        <title>High frequency of phylogenetically diverse reductive dehalogenase-homologous genes in deep subseafloor sedimentary metagenomes.</title>
        <authorList>
            <person name="Kawai M."/>
            <person name="Futagami T."/>
            <person name="Toyoda A."/>
            <person name="Takaki Y."/>
            <person name="Nishi S."/>
            <person name="Hori S."/>
            <person name="Arai W."/>
            <person name="Tsubouchi T."/>
            <person name="Morono Y."/>
            <person name="Uchiyama I."/>
            <person name="Ito T."/>
            <person name="Fujiyama A."/>
            <person name="Inagaki F."/>
            <person name="Takami H."/>
        </authorList>
    </citation>
    <scope>NUCLEOTIDE SEQUENCE</scope>
    <source>
        <strain evidence="9">Expedition CK06-06</strain>
    </source>
</reference>
<feature type="transmembrane region" description="Helical" evidence="7">
    <location>
        <begin position="84"/>
        <end position="103"/>
    </location>
</feature>
<dbReference type="AlphaFoldDB" id="X1U9B2"/>
<dbReference type="EMBL" id="BARW01033843">
    <property type="protein sequence ID" value="GAJ14054.1"/>
    <property type="molecule type" value="Genomic_DNA"/>
</dbReference>
<organism evidence="9">
    <name type="scientific">marine sediment metagenome</name>
    <dbReference type="NCBI Taxonomy" id="412755"/>
    <lineage>
        <taxon>unclassified sequences</taxon>
        <taxon>metagenomes</taxon>
        <taxon>ecological metagenomes</taxon>
    </lineage>
</organism>
<accession>X1U9B2</accession>
<dbReference type="InterPro" id="IPR020846">
    <property type="entry name" value="MFS_dom"/>
</dbReference>
<evidence type="ECO:0000256" key="5">
    <source>
        <dbReference type="ARBA" id="ARBA00022989"/>
    </source>
</evidence>
<dbReference type="SUPFAM" id="SSF103473">
    <property type="entry name" value="MFS general substrate transporter"/>
    <property type="match status" value="1"/>
</dbReference>
<keyword evidence="3" id="KW-1003">Cell membrane</keyword>
<keyword evidence="4 7" id="KW-0812">Transmembrane</keyword>
<feature type="domain" description="Major facilitator superfamily (MFS) profile" evidence="8">
    <location>
        <begin position="1"/>
        <end position="141"/>
    </location>
</feature>
<name>X1U9B2_9ZZZZ</name>
<protein>
    <recommendedName>
        <fullName evidence="8">Major facilitator superfamily (MFS) profile domain-containing protein</fullName>
    </recommendedName>
</protein>
<keyword evidence="5 7" id="KW-1133">Transmembrane helix</keyword>
<keyword evidence="6 7" id="KW-0472">Membrane</keyword>
<evidence type="ECO:0000259" key="8">
    <source>
        <dbReference type="PROSITE" id="PS50850"/>
    </source>
</evidence>
<evidence type="ECO:0000313" key="9">
    <source>
        <dbReference type="EMBL" id="GAJ14054.1"/>
    </source>
</evidence>
<feature type="transmembrane region" description="Helical" evidence="7">
    <location>
        <begin position="23"/>
        <end position="40"/>
    </location>
</feature>
<keyword evidence="2" id="KW-0813">Transport</keyword>
<dbReference type="PANTHER" id="PTHR23517">
    <property type="entry name" value="RESISTANCE PROTEIN MDTM, PUTATIVE-RELATED-RELATED"/>
    <property type="match status" value="1"/>
</dbReference>
<dbReference type="InterPro" id="IPR036259">
    <property type="entry name" value="MFS_trans_sf"/>
</dbReference>
<evidence type="ECO:0000256" key="1">
    <source>
        <dbReference type="ARBA" id="ARBA00004651"/>
    </source>
</evidence>
<feature type="transmembrane region" description="Helical" evidence="7">
    <location>
        <begin position="109"/>
        <end position="130"/>
    </location>
</feature>
<evidence type="ECO:0000256" key="4">
    <source>
        <dbReference type="ARBA" id="ARBA00022692"/>
    </source>
</evidence>
<dbReference type="PROSITE" id="PS50850">
    <property type="entry name" value="MFS"/>
    <property type="match status" value="1"/>
</dbReference>
<dbReference type="GO" id="GO:0005886">
    <property type="term" value="C:plasma membrane"/>
    <property type="evidence" value="ECO:0007669"/>
    <property type="project" value="UniProtKB-SubCell"/>
</dbReference>
<dbReference type="Gene3D" id="1.20.1250.20">
    <property type="entry name" value="MFS general substrate transporter like domains"/>
    <property type="match status" value="1"/>
</dbReference>
<feature type="transmembrane region" description="Helical" evidence="7">
    <location>
        <begin position="46"/>
        <end position="72"/>
    </location>
</feature>
<evidence type="ECO:0000256" key="3">
    <source>
        <dbReference type="ARBA" id="ARBA00022475"/>
    </source>
</evidence>
<comment type="subcellular location">
    <subcellularLocation>
        <location evidence="1">Cell membrane</location>
        <topology evidence="1">Multi-pass membrane protein</topology>
    </subcellularLocation>
</comment>
<dbReference type="Pfam" id="PF07690">
    <property type="entry name" value="MFS_1"/>
    <property type="match status" value="1"/>
</dbReference>
<feature type="non-terminal residue" evidence="9">
    <location>
        <position position="1"/>
    </location>
</feature>
<dbReference type="GO" id="GO:0022857">
    <property type="term" value="F:transmembrane transporter activity"/>
    <property type="evidence" value="ECO:0007669"/>
    <property type="project" value="InterPro"/>
</dbReference>
<evidence type="ECO:0000256" key="6">
    <source>
        <dbReference type="ARBA" id="ARBA00023136"/>
    </source>
</evidence>
<comment type="caution">
    <text evidence="9">The sequence shown here is derived from an EMBL/GenBank/DDBJ whole genome shotgun (WGS) entry which is preliminary data.</text>
</comment>
<proteinExistence type="predicted"/>